<dbReference type="EMBL" id="JANJYJ010000010">
    <property type="protein sequence ID" value="KAK3183152.1"/>
    <property type="molecule type" value="Genomic_DNA"/>
</dbReference>
<dbReference type="GO" id="GO:0044027">
    <property type="term" value="P:negative regulation of gene expression via chromosomal CpG island methylation"/>
    <property type="evidence" value="ECO:0007669"/>
    <property type="project" value="TreeGrafter"/>
</dbReference>
<keyword evidence="2" id="KW-1185">Reference proteome</keyword>
<name>A0AAE0DRB2_9ROSI</name>
<dbReference type="PANTHER" id="PTHR10629">
    <property type="entry name" value="CYTOSINE-SPECIFIC METHYLTRANSFERASE"/>
    <property type="match status" value="1"/>
</dbReference>
<dbReference type="GO" id="GO:0003677">
    <property type="term" value="F:DNA binding"/>
    <property type="evidence" value="ECO:0007669"/>
    <property type="project" value="TreeGrafter"/>
</dbReference>
<dbReference type="PANTHER" id="PTHR10629:SF52">
    <property type="entry name" value="DNA (CYTOSINE-5)-METHYLTRANSFERASE 1"/>
    <property type="match status" value="1"/>
</dbReference>
<dbReference type="AlphaFoldDB" id="A0AAE0DRB2"/>
<dbReference type="Gene3D" id="3.40.50.150">
    <property type="entry name" value="Vaccinia Virus protein VP39"/>
    <property type="match status" value="1"/>
</dbReference>
<dbReference type="InterPro" id="IPR043151">
    <property type="entry name" value="BAH_sf"/>
</dbReference>
<dbReference type="Gene3D" id="2.30.30.490">
    <property type="match status" value="1"/>
</dbReference>
<proteinExistence type="predicted"/>
<evidence type="ECO:0000313" key="2">
    <source>
        <dbReference type="Proteomes" id="UP001281410"/>
    </source>
</evidence>
<dbReference type="Proteomes" id="UP001281410">
    <property type="component" value="Unassembled WGS sequence"/>
</dbReference>
<organism evidence="1 2">
    <name type="scientific">Dipteronia sinensis</name>
    <dbReference type="NCBI Taxonomy" id="43782"/>
    <lineage>
        <taxon>Eukaryota</taxon>
        <taxon>Viridiplantae</taxon>
        <taxon>Streptophyta</taxon>
        <taxon>Embryophyta</taxon>
        <taxon>Tracheophyta</taxon>
        <taxon>Spermatophyta</taxon>
        <taxon>Magnoliopsida</taxon>
        <taxon>eudicotyledons</taxon>
        <taxon>Gunneridae</taxon>
        <taxon>Pentapetalae</taxon>
        <taxon>rosids</taxon>
        <taxon>malvids</taxon>
        <taxon>Sapindales</taxon>
        <taxon>Sapindaceae</taxon>
        <taxon>Hippocastanoideae</taxon>
        <taxon>Acereae</taxon>
        <taxon>Dipteronia</taxon>
    </lineage>
</organism>
<sequence>MGLGSGAYHSCQIKETERETEALKLDLCGYGFTFKGIEYRINDFVYLSPDNFAAEDKDQGTFKGGRNAGLKAYVVCQLLGIEVSKERGSAKSTKVRFGILEAGTYGVSQSRKCAFIWAASHEEQLPEWPGPMHVFASLGLKVKLSEV</sequence>
<comment type="caution">
    <text evidence="1">The sequence shown here is derived from an EMBL/GenBank/DDBJ whole genome shotgun (WGS) entry which is preliminary data.</text>
</comment>
<dbReference type="InterPro" id="IPR050390">
    <property type="entry name" value="C5-Methyltransferase"/>
</dbReference>
<dbReference type="GO" id="GO:0003886">
    <property type="term" value="F:DNA (cytosine-5-)-methyltransferase activity"/>
    <property type="evidence" value="ECO:0007669"/>
    <property type="project" value="TreeGrafter"/>
</dbReference>
<dbReference type="GO" id="GO:0005634">
    <property type="term" value="C:nucleus"/>
    <property type="evidence" value="ECO:0007669"/>
    <property type="project" value="TreeGrafter"/>
</dbReference>
<dbReference type="InterPro" id="IPR029063">
    <property type="entry name" value="SAM-dependent_MTases_sf"/>
</dbReference>
<accession>A0AAE0DRB2</accession>
<protein>
    <submittedName>
        <fullName evidence="1">Uncharacterized protein</fullName>
    </submittedName>
</protein>
<reference evidence="1" key="1">
    <citation type="journal article" date="2023" name="Plant J.">
        <title>Genome sequences and population genomics provide insights into the demographic history, inbreeding, and mutation load of two 'living fossil' tree species of Dipteronia.</title>
        <authorList>
            <person name="Feng Y."/>
            <person name="Comes H.P."/>
            <person name="Chen J."/>
            <person name="Zhu S."/>
            <person name="Lu R."/>
            <person name="Zhang X."/>
            <person name="Li P."/>
            <person name="Qiu J."/>
            <person name="Olsen K.M."/>
            <person name="Qiu Y."/>
        </authorList>
    </citation>
    <scope>NUCLEOTIDE SEQUENCE</scope>
    <source>
        <strain evidence="1">NBL</strain>
    </source>
</reference>
<gene>
    <name evidence="1" type="ORF">Dsin_030438</name>
</gene>
<evidence type="ECO:0000313" key="1">
    <source>
        <dbReference type="EMBL" id="KAK3183152.1"/>
    </source>
</evidence>